<dbReference type="PROSITE" id="PS50293">
    <property type="entry name" value="TPR_REGION"/>
    <property type="match status" value="1"/>
</dbReference>
<comment type="caution">
    <text evidence="5">The sequence shown here is derived from an EMBL/GenBank/DDBJ whole genome shotgun (WGS) entry which is preliminary data.</text>
</comment>
<organism evidence="5 6">
    <name type="scientific">Nannochloropsis gaditana</name>
    <dbReference type="NCBI Taxonomy" id="72520"/>
    <lineage>
        <taxon>Eukaryota</taxon>
        <taxon>Sar</taxon>
        <taxon>Stramenopiles</taxon>
        <taxon>Ochrophyta</taxon>
        <taxon>Eustigmatophyceae</taxon>
        <taxon>Eustigmatales</taxon>
        <taxon>Monodopsidaceae</taxon>
        <taxon>Nannochloropsis</taxon>
    </lineage>
</organism>
<dbReference type="PROSITE" id="PS50005">
    <property type="entry name" value="TPR"/>
    <property type="match status" value="3"/>
</dbReference>
<dbReference type="EMBL" id="AZIL01002182">
    <property type="protein sequence ID" value="EWM22520.1"/>
    <property type="molecule type" value="Genomic_DNA"/>
</dbReference>
<name>W7T6A1_9STRA</name>
<feature type="chain" id="PRO_5004903281" evidence="4">
    <location>
        <begin position="31"/>
        <end position="221"/>
    </location>
</feature>
<keyword evidence="1 3" id="KW-0802">TPR repeat</keyword>
<keyword evidence="6" id="KW-1185">Reference proteome</keyword>
<protein>
    <submittedName>
        <fullName evidence="5">Tpr repeat-containing protein</fullName>
    </submittedName>
</protein>
<comment type="similarity">
    <text evidence="2">Belongs to the APC3/CDC27 family.</text>
</comment>
<dbReference type="SMART" id="SM00028">
    <property type="entry name" value="TPR"/>
    <property type="match status" value="3"/>
</dbReference>
<proteinExistence type="inferred from homology"/>
<dbReference type="Gene3D" id="1.25.40.10">
    <property type="entry name" value="Tetratricopeptide repeat domain"/>
    <property type="match status" value="2"/>
</dbReference>
<dbReference type="InterPro" id="IPR019734">
    <property type="entry name" value="TPR_rpt"/>
</dbReference>
<feature type="repeat" description="TPR" evidence="3">
    <location>
        <begin position="58"/>
        <end position="91"/>
    </location>
</feature>
<reference evidence="5 6" key="1">
    <citation type="journal article" date="2014" name="Mol. Plant">
        <title>Chromosome Scale Genome Assembly and Transcriptome Profiling of Nannochloropsis gaditana in Nitrogen Depletion.</title>
        <authorList>
            <person name="Corteggiani Carpinelli E."/>
            <person name="Telatin A."/>
            <person name="Vitulo N."/>
            <person name="Forcato C."/>
            <person name="D'Angelo M."/>
            <person name="Schiavon R."/>
            <person name="Vezzi A."/>
            <person name="Giacometti G.M."/>
            <person name="Morosinotto T."/>
            <person name="Valle G."/>
        </authorList>
    </citation>
    <scope>NUCLEOTIDE SEQUENCE [LARGE SCALE GENOMIC DNA]</scope>
    <source>
        <strain evidence="5 6">B-31</strain>
    </source>
</reference>
<evidence type="ECO:0000256" key="1">
    <source>
        <dbReference type="ARBA" id="ARBA00022803"/>
    </source>
</evidence>
<dbReference type="SUPFAM" id="SSF48452">
    <property type="entry name" value="TPR-like"/>
    <property type="match status" value="1"/>
</dbReference>
<evidence type="ECO:0000256" key="3">
    <source>
        <dbReference type="PROSITE-ProRule" id="PRU00339"/>
    </source>
</evidence>
<dbReference type="AlphaFoldDB" id="W7T6A1"/>
<keyword evidence="4" id="KW-0732">Signal</keyword>
<dbReference type="PANTHER" id="PTHR12558:SF13">
    <property type="entry name" value="CELL DIVISION CYCLE PROTEIN 27 HOMOLOG"/>
    <property type="match status" value="1"/>
</dbReference>
<evidence type="ECO:0000256" key="4">
    <source>
        <dbReference type="SAM" id="SignalP"/>
    </source>
</evidence>
<feature type="repeat" description="TPR" evidence="3">
    <location>
        <begin position="169"/>
        <end position="202"/>
    </location>
</feature>
<dbReference type="OrthoDB" id="10259630at2759"/>
<dbReference type="Pfam" id="PF13432">
    <property type="entry name" value="TPR_16"/>
    <property type="match status" value="2"/>
</dbReference>
<dbReference type="PANTHER" id="PTHR12558">
    <property type="entry name" value="CELL DIVISION CYCLE 16,23,27"/>
    <property type="match status" value="1"/>
</dbReference>
<feature type="repeat" description="TPR" evidence="3">
    <location>
        <begin position="92"/>
        <end position="125"/>
    </location>
</feature>
<accession>W7T6A1</accession>
<feature type="signal peptide" evidence="4">
    <location>
        <begin position="1"/>
        <end position="30"/>
    </location>
</feature>
<gene>
    <name evidence="5" type="ORF">Naga_100769g2</name>
</gene>
<evidence type="ECO:0000313" key="5">
    <source>
        <dbReference type="EMBL" id="EWM22520.1"/>
    </source>
</evidence>
<dbReference type="Proteomes" id="UP000019335">
    <property type="component" value="Unassembled WGS sequence"/>
</dbReference>
<evidence type="ECO:0000256" key="2">
    <source>
        <dbReference type="ARBA" id="ARBA00038210"/>
    </source>
</evidence>
<sequence>MPGATVRLVKLPALLFAIFFLLVAFIHVYASNIEEDVLEGKDISSMVAQGEELVNSRMFTEAKLGRAHAFTGNFKEAERLYSQALSSDPSFAPAHTSLGKLYLYQKETARALQAFEKALELSPGDGDALLGLARLEALQAHQAGGEERLHKAAALYAAAVRTSPADSYESAWFDYGVVLGRLGRHEEAAEKLERAVAMNEEQMNFNMLGQVGPVGGASLSA</sequence>
<dbReference type="InterPro" id="IPR011990">
    <property type="entry name" value="TPR-like_helical_dom_sf"/>
</dbReference>
<evidence type="ECO:0000313" key="6">
    <source>
        <dbReference type="Proteomes" id="UP000019335"/>
    </source>
</evidence>